<dbReference type="KEGG" id="scm:SCHCO_02519441"/>
<feature type="non-terminal residue" evidence="2">
    <location>
        <position position="140"/>
    </location>
</feature>
<reference evidence="2 3" key="1">
    <citation type="journal article" date="2010" name="Nat. Biotechnol.">
        <title>Genome sequence of the model mushroom Schizophyllum commune.</title>
        <authorList>
            <person name="Ohm R.A."/>
            <person name="de Jong J.F."/>
            <person name="Lugones L.G."/>
            <person name="Aerts A."/>
            <person name="Kothe E."/>
            <person name="Stajich J.E."/>
            <person name="de Vries R.P."/>
            <person name="Record E."/>
            <person name="Levasseur A."/>
            <person name="Baker S.E."/>
            <person name="Bartholomew K.A."/>
            <person name="Coutinho P.M."/>
            <person name="Erdmann S."/>
            <person name="Fowler T.J."/>
            <person name="Gathman A.C."/>
            <person name="Lombard V."/>
            <person name="Henrissat B."/>
            <person name="Knabe N."/>
            <person name="Kuees U."/>
            <person name="Lilly W.W."/>
            <person name="Lindquist E."/>
            <person name="Lucas S."/>
            <person name="Magnuson J.K."/>
            <person name="Piumi F."/>
            <person name="Raudaskoski M."/>
            <person name="Salamov A."/>
            <person name="Schmutz J."/>
            <person name="Schwarze F.W.M.R."/>
            <person name="vanKuyk P.A."/>
            <person name="Horton J.S."/>
            <person name="Grigoriev I.V."/>
            <person name="Woesten H.A.B."/>
        </authorList>
    </citation>
    <scope>NUCLEOTIDE SEQUENCE [LARGE SCALE GENOMIC DNA]</scope>
    <source>
        <strain evidence="3">H4-8 / FGSC 9210</strain>
    </source>
</reference>
<dbReference type="VEuPathDB" id="FungiDB:SCHCODRAFT_02519441"/>
<proteinExistence type="predicted"/>
<evidence type="ECO:0000313" key="3">
    <source>
        <dbReference type="Proteomes" id="UP000007431"/>
    </source>
</evidence>
<dbReference type="Proteomes" id="UP000007431">
    <property type="component" value="Unassembled WGS sequence"/>
</dbReference>
<dbReference type="EMBL" id="GL377313">
    <property type="protein sequence ID" value="EFI92216.1"/>
    <property type="molecule type" value="Genomic_DNA"/>
</dbReference>
<evidence type="ECO:0000313" key="2">
    <source>
        <dbReference type="EMBL" id="EFI92216.1"/>
    </source>
</evidence>
<evidence type="ECO:0000256" key="1">
    <source>
        <dbReference type="SAM" id="MobiDB-lite"/>
    </source>
</evidence>
<dbReference type="HOGENOM" id="CLU_1836292_0_0_1"/>
<sequence>MHALDPRPRPSLRPPGCERGVRCSRTSHRLCSVSPPSSFISRDCCSRRHVIVWAATSPSPVKYAGAQQRQGAIPPAHRPPTSATTNCAMCQPRATRAPTHPYPSHLPTRRAQPADRMLSPAFLADAPERVAVIIAMVMMT</sequence>
<name>D8QID8_SCHCM</name>
<feature type="region of interest" description="Disordered" evidence="1">
    <location>
        <begin position="65"/>
        <end position="84"/>
    </location>
</feature>
<keyword evidence="3" id="KW-1185">Reference proteome</keyword>
<dbReference type="RefSeq" id="XP_003027119.1">
    <property type="nucleotide sequence ID" value="XM_003027073.1"/>
</dbReference>
<accession>D8QID8</accession>
<gene>
    <name evidence="2" type="ORF">SCHCODRAFT_113661</name>
</gene>
<protein>
    <submittedName>
        <fullName evidence="2">Uncharacterized protein</fullName>
    </submittedName>
</protein>
<dbReference type="InParanoid" id="D8QID8"/>
<dbReference type="AlphaFoldDB" id="D8QID8"/>
<organism evidence="3">
    <name type="scientific">Schizophyllum commune (strain H4-8 / FGSC 9210)</name>
    <name type="common">Split gill fungus</name>
    <dbReference type="NCBI Taxonomy" id="578458"/>
    <lineage>
        <taxon>Eukaryota</taxon>
        <taxon>Fungi</taxon>
        <taxon>Dikarya</taxon>
        <taxon>Basidiomycota</taxon>
        <taxon>Agaricomycotina</taxon>
        <taxon>Agaricomycetes</taxon>
        <taxon>Agaricomycetidae</taxon>
        <taxon>Agaricales</taxon>
        <taxon>Schizophyllaceae</taxon>
        <taxon>Schizophyllum</taxon>
    </lineage>
</organism>
<dbReference type="GeneID" id="9596683"/>